<evidence type="ECO:0000313" key="1">
    <source>
        <dbReference type="EMBL" id="KAB8295254.1"/>
    </source>
</evidence>
<evidence type="ECO:0000313" key="2">
    <source>
        <dbReference type="Proteomes" id="UP000326757"/>
    </source>
</evidence>
<sequence length="134" mass="15195">MYTDATTGIHNEEKSPLTWSDINDLLRIQTDLELFPHKAVTPTNCKQPSNQAINQLNHPFLHSLLDHLIIIHPQNIVSVEPIPIHTHTISQSLHQNNQYPPLTLDIGKKDPFPNSFPVVYGHTHTHLSSCLFSQ</sequence>
<proteinExistence type="predicted"/>
<gene>
    <name evidence="1" type="ORF">EYC80_007166</name>
</gene>
<dbReference type="AlphaFoldDB" id="A0A5N6K0D5"/>
<accession>A0A5N6K0D5</accession>
<protein>
    <submittedName>
        <fullName evidence="1">Uncharacterized protein</fullName>
    </submittedName>
</protein>
<name>A0A5N6K0D5_MONLA</name>
<comment type="caution">
    <text evidence="1">The sequence shown here is derived from an EMBL/GenBank/DDBJ whole genome shotgun (WGS) entry which is preliminary data.</text>
</comment>
<dbReference type="EMBL" id="VIGI01000010">
    <property type="protein sequence ID" value="KAB8295254.1"/>
    <property type="molecule type" value="Genomic_DNA"/>
</dbReference>
<reference evidence="1 2" key="1">
    <citation type="submission" date="2019-06" db="EMBL/GenBank/DDBJ databases">
        <title>Genome Sequence of the Brown Rot Fungal Pathogen Monilinia laxa.</title>
        <authorList>
            <person name="De Miccolis Angelini R.M."/>
            <person name="Landi L."/>
            <person name="Abate D."/>
            <person name="Pollastro S."/>
            <person name="Romanazzi G."/>
            <person name="Faretra F."/>
        </authorList>
    </citation>
    <scope>NUCLEOTIDE SEQUENCE [LARGE SCALE GENOMIC DNA]</scope>
    <source>
        <strain evidence="1 2">Mlax316</strain>
    </source>
</reference>
<dbReference type="Proteomes" id="UP000326757">
    <property type="component" value="Unassembled WGS sequence"/>
</dbReference>
<organism evidence="1 2">
    <name type="scientific">Monilinia laxa</name>
    <name type="common">Brown rot fungus</name>
    <name type="synonym">Sclerotinia laxa</name>
    <dbReference type="NCBI Taxonomy" id="61186"/>
    <lineage>
        <taxon>Eukaryota</taxon>
        <taxon>Fungi</taxon>
        <taxon>Dikarya</taxon>
        <taxon>Ascomycota</taxon>
        <taxon>Pezizomycotina</taxon>
        <taxon>Leotiomycetes</taxon>
        <taxon>Helotiales</taxon>
        <taxon>Sclerotiniaceae</taxon>
        <taxon>Monilinia</taxon>
    </lineage>
</organism>
<keyword evidence="2" id="KW-1185">Reference proteome</keyword>